<proteinExistence type="predicted"/>
<dbReference type="PRINTS" id="PR00081">
    <property type="entry name" value="GDHRDH"/>
</dbReference>
<protein>
    <recommendedName>
        <fullName evidence="4">NAD-P-binding protein</fullName>
    </recommendedName>
</protein>
<dbReference type="Gene3D" id="3.40.50.720">
    <property type="entry name" value="NAD(P)-binding Rossmann-like Domain"/>
    <property type="match status" value="1"/>
</dbReference>
<evidence type="ECO:0000313" key="2">
    <source>
        <dbReference type="EMBL" id="TFY66520.1"/>
    </source>
</evidence>
<comment type="caution">
    <text evidence="2">The sequence shown here is derived from an EMBL/GenBank/DDBJ whole genome shotgun (WGS) entry which is preliminary data.</text>
</comment>
<keyword evidence="1" id="KW-0560">Oxidoreductase</keyword>
<keyword evidence="3" id="KW-1185">Reference proteome</keyword>
<dbReference type="InterPro" id="IPR036291">
    <property type="entry name" value="NAD(P)-bd_dom_sf"/>
</dbReference>
<dbReference type="STRING" id="205917.A0A4Y9YXP5"/>
<dbReference type="Pfam" id="PF00106">
    <property type="entry name" value="adh_short"/>
    <property type="match status" value="1"/>
</dbReference>
<dbReference type="Proteomes" id="UP000298327">
    <property type="component" value="Unassembled WGS sequence"/>
</dbReference>
<accession>A0A4Y9YXP5</accession>
<dbReference type="PANTHER" id="PTHR43157:SF31">
    <property type="entry name" value="PHOSPHATIDYLINOSITOL-GLYCAN BIOSYNTHESIS CLASS F PROTEIN"/>
    <property type="match status" value="1"/>
</dbReference>
<gene>
    <name evidence="2" type="ORF">EVG20_g4574</name>
</gene>
<sequence>MGFLFSKQAYDPNRDIPDLIGKVVIVTGSNTGIGFRTAEQLALHGAKVYLACRSKAKATAAIAELEKTSPSLKDQNRLVWLPLDLSSMHSAKKAAEEVLAKEDRLDILINNAARGVEKYELSKNGVELNVAINHFGHFVFTQTLLPLLKETAKRRDADVRIVIVSSNSYTTPGTTKFGSLEDMNDPQGTPGNENAMSARLRRYGTSKLMNVLFATELQRRLDTENAAITVISVHPGSVATETVLTTDLPWYITLFVTLFGVTPLQGAMTSLFAATSAQVAAEREKYKGKYLVPYGKIAGPATAASKDPALAKTLWETTERITTGLLGSASE</sequence>
<evidence type="ECO:0008006" key="4">
    <source>
        <dbReference type="Google" id="ProtNLM"/>
    </source>
</evidence>
<dbReference type="InterPro" id="IPR002347">
    <property type="entry name" value="SDR_fam"/>
</dbReference>
<name>A0A4Y9YXP5_9AGAM</name>
<evidence type="ECO:0000313" key="3">
    <source>
        <dbReference type="Proteomes" id="UP000298327"/>
    </source>
</evidence>
<dbReference type="EMBL" id="SEOQ01000240">
    <property type="protein sequence ID" value="TFY66520.1"/>
    <property type="molecule type" value="Genomic_DNA"/>
</dbReference>
<dbReference type="GO" id="GO:0016491">
    <property type="term" value="F:oxidoreductase activity"/>
    <property type="evidence" value="ECO:0007669"/>
    <property type="project" value="UniProtKB-KW"/>
</dbReference>
<dbReference type="SUPFAM" id="SSF51735">
    <property type="entry name" value="NAD(P)-binding Rossmann-fold domains"/>
    <property type="match status" value="1"/>
</dbReference>
<dbReference type="OrthoDB" id="191139at2759"/>
<reference evidence="2 3" key="1">
    <citation type="submission" date="2019-02" db="EMBL/GenBank/DDBJ databases">
        <title>Genome sequencing of the rare red list fungi Dentipellis fragilis.</title>
        <authorList>
            <person name="Buettner E."/>
            <person name="Kellner H."/>
        </authorList>
    </citation>
    <scope>NUCLEOTIDE SEQUENCE [LARGE SCALE GENOMIC DNA]</scope>
    <source>
        <strain evidence="2 3">DSM 105465</strain>
    </source>
</reference>
<organism evidence="2 3">
    <name type="scientific">Dentipellis fragilis</name>
    <dbReference type="NCBI Taxonomy" id="205917"/>
    <lineage>
        <taxon>Eukaryota</taxon>
        <taxon>Fungi</taxon>
        <taxon>Dikarya</taxon>
        <taxon>Basidiomycota</taxon>
        <taxon>Agaricomycotina</taxon>
        <taxon>Agaricomycetes</taxon>
        <taxon>Russulales</taxon>
        <taxon>Hericiaceae</taxon>
        <taxon>Dentipellis</taxon>
    </lineage>
</organism>
<dbReference type="AlphaFoldDB" id="A0A4Y9YXP5"/>
<dbReference type="PANTHER" id="PTHR43157">
    <property type="entry name" value="PHOSPHATIDYLINOSITOL-GLYCAN BIOSYNTHESIS CLASS F PROTEIN-RELATED"/>
    <property type="match status" value="1"/>
</dbReference>
<evidence type="ECO:0000256" key="1">
    <source>
        <dbReference type="ARBA" id="ARBA00023002"/>
    </source>
</evidence>